<evidence type="ECO:0000256" key="4">
    <source>
        <dbReference type="ARBA" id="ARBA00023027"/>
    </source>
</evidence>
<comment type="catalytic activity">
    <reaction evidence="5">
        <text>N,N-dimethyl-1,4-phenylenediamine + anthranilate + 2 NAD(+) = 2-(4-dimethylaminophenyl)diazenylbenzoate + 2 NADH + 2 H(+)</text>
        <dbReference type="Rhea" id="RHEA:55872"/>
        <dbReference type="ChEBI" id="CHEBI:15378"/>
        <dbReference type="ChEBI" id="CHEBI:15783"/>
        <dbReference type="ChEBI" id="CHEBI:16567"/>
        <dbReference type="ChEBI" id="CHEBI:57540"/>
        <dbReference type="ChEBI" id="CHEBI:57945"/>
        <dbReference type="ChEBI" id="CHEBI:71579"/>
        <dbReference type="EC" id="1.7.1.17"/>
    </reaction>
    <physiologicalReaction direction="right-to-left" evidence="5">
        <dbReference type="Rhea" id="RHEA:55874"/>
    </physiologicalReaction>
</comment>
<evidence type="ECO:0000256" key="2">
    <source>
        <dbReference type="ARBA" id="ARBA00022643"/>
    </source>
</evidence>
<name>A0A1B1N3B1_9BACL</name>
<reference evidence="8 9" key="1">
    <citation type="submission" date="2016-01" db="EMBL/GenBank/DDBJ databases">
        <title>Complete Genome Sequence of Paenibacillus yonginensis DCY84, a novel Plant Growth-Promoting Bacteria with Elicitation of Induced Systemic Resistance.</title>
        <authorList>
            <person name="Kim Y.J."/>
            <person name="Yang D.C."/>
            <person name="Sukweenadhi J."/>
        </authorList>
    </citation>
    <scope>NUCLEOTIDE SEQUENCE [LARGE SCALE GENOMIC DNA]</scope>
    <source>
        <strain evidence="8 9">DCY84</strain>
    </source>
</reference>
<dbReference type="EC" id="1.6.5.-" evidence="6"/>
<evidence type="ECO:0000256" key="1">
    <source>
        <dbReference type="ARBA" id="ARBA00022630"/>
    </source>
</evidence>
<dbReference type="Gene3D" id="3.40.50.360">
    <property type="match status" value="1"/>
</dbReference>
<dbReference type="PANTHER" id="PTHR43741">
    <property type="entry name" value="FMN-DEPENDENT NADH-AZOREDUCTASE 1"/>
    <property type="match status" value="1"/>
</dbReference>
<dbReference type="InterPro" id="IPR050104">
    <property type="entry name" value="FMN-dep_NADH:Q_OxRdtase_AzoR1"/>
</dbReference>
<dbReference type="InterPro" id="IPR003680">
    <property type="entry name" value="Flavodoxin_fold"/>
</dbReference>
<keyword evidence="4 6" id="KW-0520">NAD</keyword>
<accession>A0A1B1N3B1</accession>
<evidence type="ECO:0000256" key="5">
    <source>
        <dbReference type="ARBA" id="ARBA00048542"/>
    </source>
</evidence>
<evidence type="ECO:0000313" key="8">
    <source>
        <dbReference type="EMBL" id="ANS75907.1"/>
    </source>
</evidence>
<dbReference type="Proteomes" id="UP000092573">
    <property type="component" value="Chromosome"/>
</dbReference>
<comment type="cofactor">
    <cofactor evidence="6">
        <name>FMN</name>
        <dbReference type="ChEBI" id="CHEBI:58210"/>
    </cofactor>
    <text evidence="6">Binds 1 FMN per subunit.</text>
</comment>
<dbReference type="GO" id="GO:0010181">
    <property type="term" value="F:FMN binding"/>
    <property type="evidence" value="ECO:0007669"/>
    <property type="project" value="UniProtKB-UniRule"/>
</dbReference>
<proteinExistence type="inferred from homology"/>
<dbReference type="InterPro" id="IPR029039">
    <property type="entry name" value="Flavoprotein-like_sf"/>
</dbReference>
<evidence type="ECO:0000256" key="3">
    <source>
        <dbReference type="ARBA" id="ARBA00023002"/>
    </source>
</evidence>
<dbReference type="AlphaFoldDB" id="A0A1B1N3B1"/>
<dbReference type="Pfam" id="PF02525">
    <property type="entry name" value="Flavodoxin_2"/>
    <property type="match status" value="1"/>
</dbReference>
<dbReference type="STRING" id="1462996.AWM70_16030"/>
<organism evidence="8 9">
    <name type="scientific">Paenibacillus yonginensis</name>
    <dbReference type="NCBI Taxonomy" id="1462996"/>
    <lineage>
        <taxon>Bacteria</taxon>
        <taxon>Bacillati</taxon>
        <taxon>Bacillota</taxon>
        <taxon>Bacilli</taxon>
        <taxon>Bacillales</taxon>
        <taxon>Paenibacillaceae</taxon>
        <taxon>Paenibacillus</taxon>
    </lineage>
</organism>
<keyword evidence="9" id="KW-1185">Reference proteome</keyword>
<comment type="catalytic activity">
    <reaction evidence="6">
        <text>2 a quinone + NADH + H(+) = 2 a 1,4-benzosemiquinone + NAD(+)</text>
        <dbReference type="Rhea" id="RHEA:65952"/>
        <dbReference type="ChEBI" id="CHEBI:15378"/>
        <dbReference type="ChEBI" id="CHEBI:57540"/>
        <dbReference type="ChEBI" id="CHEBI:57945"/>
        <dbReference type="ChEBI" id="CHEBI:132124"/>
        <dbReference type="ChEBI" id="CHEBI:134225"/>
    </reaction>
</comment>
<comment type="caution">
    <text evidence="6">Lacks conserved residue(s) required for the propagation of feature annotation.</text>
</comment>
<keyword evidence="3 6" id="KW-0560">Oxidoreductase</keyword>
<feature type="domain" description="Flavodoxin-like fold" evidence="7">
    <location>
        <begin position="3"/>
        <end position="206"/>
    </location>
</feature>
<evidence type="ECO:0000259" key="7">
    <source>
        <dbReference type="Pfam" id="PF02525"/>
    </source>
</evidence>
<evidence type="ECO:0000313" key="9">
    <source>
        <dbReference type="Proteomes" id="UP000092573"/>
    </source>
</evidence>
<dbReference type="GO" id="GO:0016655">
    <property type="term" value="F:oxidoreductase activity, acting on NAD(P)H, quinone or similar compound as acceptor"/>
    <property type="evidence" value="ECO:0007669"/>
    <property type="project" value="InterPro"/>
</dbReference>
<dbReference type="EC" id="1.7.1.17" evidence="6"/>
<dbReference type="RefSeq" id="WP_068698063.1">
    <property type="nucleotide sequence ID" value="NZ_CP014167.1"/>
</dbReference>
<comment type="subunit">
    <text evidence="6">Homodimer.</text>
</comment>
<dbReference type="OrthoDB" id="9805013at2"/>
<dbReference type="HAMAP" id="MF_01216">
    <property type="entry name" value="Azoreductase_type1"/>
    <property type="match status" value="1"/>
</dbReference>
<dbReference type="InterPro" id="IPR023048">
    <property type="entry name" value="NADH:quinone_OxRdtase_FMN_depd"/>
</dbReference>
<dbReference type="EMBL" id="CP014167">
    <property type="protein sequence ID" value="ANS75907.1"/>
    <property type="molecule type" value="Genomic_DNA"/>
</dbReference>
<comment type="function">
    <text evidence="6">Also exhibits azoreductase activity. Catalyzes the reductive cleavage of the azo bond in aromatic azo compounds to the corresponding amines.</text>
</comment>
<keyword evidence="1 6" id="KW-0285">Flavoprotein</keyword>
<sequence>MSTLLYVAAHPLTRQQSGSLSTGEVFLKAYRDFHPGDEIIELNLFETAVPPIDEVAFRAWGRLRKGTPLEQLAPEEQQAASAHARFSDQFVAADKYVFVNPMWNHFLPSQMKAYLDTLCVAGKTFRYTSQGPIGLLQNKKALHIQAAGGVYDRSSPFIKDFGHAYLAHIMDFFGIQELQSLFIEGRDARPDQAAAILADAHEQAVQLARHF</sequence>
<evidence type="ECO:0000256" key="6">
    <source>
        <dbReference type="HAMAP-Rule" id="MF_01216"/>
    </source>
</evidence>
<dbReference type="GO" id="GO:0009055">
    <property type="term" value="F:electron transfer activity"/>
    <property type="evidence" value="ECO:0007669"/>
    <property type="project" value="UniProtKB-UniRule"/>
</dbReference>
<dbReference type="SUPFAM" id="SSF52218">
    <property type="entry name" value="Flavoproteins"/>
    <property type="match status" value="1"/>
</dbReference>
<comment type="function">
    <text evidence="6">Quinone reductase that provides resistance to thiol-specific stress caused by electrophilic quinones.</text>
</comment>
<comment type="similarity">
    <text evidence="6">Belongs to the azoreductase type 1 family.</text>
</comment>
<keyword evidence="2 6" id="KW-0288">FMN</keyword>
<gene>
    <name evidence="6" type="primary">azoR</name>
    <name evidence="8" type="ORF">AWM70_16030</name>
</gene>
<feature type="binding site" evidence="6">
    <location>
        <begin position="17"/>
        <end position="19"/>
    </location>
    <ligand>
        <name>FMN</name>
        <dbReference type="ChEBI" id="CHEBI:58210"/>
    </ligand>
</feature>
<dbReference type="GO" id="GO:0016652">
    <property type="term" value="F:oxidoreductase activity, acting on NAD(P)H as acceptor"/>
    <property type="evidence" value="ECO:0007669"/>
    <property type="project" value="UniProtKB-UniRule"/>
</dbReference>
<dbReference type="KEGG" id="pyg:AWM70_16030"/>
<protein>
    <recommendedName>
        <fullName evidence="6">FMN dependent NADH:quinone oxidoreductase</fullName>
        <ecNumber evidence="6">1.6.5.-</ecNumber>
    </recommendedName>
    <alternativeName>
        <fullName evidence="6">Azo-dye reductase</fullName>
    </alternativeName>
    <alternativeName>
        <fullName evidence="6">FMN-dependent NADH-azo compound oxidoreductase</fullName>
    </alternativeName>
    <alternativeName>
        <fullName evidence="6">FMN-dependent NADH-azoreductase</fullName>
        <ecNumber evidence="6">1.7.1.17</ecNumber>
    </alternativeName>
</protein>
<dbReference type="PANTHER" id="PTHR43741:SF7">
    <property type="entry name" value="FMN-DEPENDENT NADH:QUINONE OXIDOREDUCTASE"/>
    <property type="match status" value="1"/>
</dbReference>